<feature type="binding site" evidence="10">
    <location>
        <position position="895"/>
    </location>
    <ligand>
        <name>Zn(2+)</name>
        <dbReference type="ChEBI" id="CHEBI:29105"/>
    </ligand>
</feature>
<evidence type="ECO:0000256" key="2">
    <source>
        <dbReference type="ARBA" id="ARBA00022490"/>
    </source>
</evidence>
<dbReference type="Gene3D" id="1.10.730.20">
    <property type="match status" value="1"/>
</dbReference>
<evidence type="ECO:0000256" key="8">
    <source>
        <dbReference type="ARBA" id="ARBA00025217"/>
    </source>
</evidence>
<evidence type="ECO:0000256" key="6">
    <source>
        <dbReference type="ARBA" id="ARBA00022917"/>
    </source>
</evidence>
<dbReference type="InterPro" id="IPR002300">
    <property type="entry name" value="aa-tRNA-synth_Ia"/>
</dbReference>
<dbReference type="InterPro" id="IPR013155">
    <property type="entry name" value="M/V/L/I-tRNA-synth_anticd-bd"/>
</dbReference>
<keyword evidence="3 10" id="KW-0436">Ligase</keyword>
<dbReference type="EMBL" id="QBKR01000032">
    <property type="protein sequence ID" value="PTX51944.1"/>
    <property type="molecule type" value="Genomic_DNA"/>
</dbReference>
<dbReference type="PRINTS" id="PR00984">
    <property type="entry name" value="TRNASYNTHILE"/>
</dbReference>
<dbReference type="InterPro" id="IPR001412">
    <property type="entry name" value="aa-tRNA-synth_I_CS"/>
</dbReference>
<sequence>MRVDYKKTLNLPRTKFPMRGNLPNREPEMQKWWDDIDIYGKVQEMRRGKPKFILHDGPPYANGNIHIGHALNKVLKDFIIRYQSMRGLDAPYIPGWDTHGMPIEHAIITKKGVDRKKEDPVTFRKLCADYAWSFINRQREQFKRLGIRGDWEHPYVTLNPEYEARQIRIFGEMAKKGYIYRGYRSVFWSPSSETALADAEVEYQDKRSPSIYVAFPVQDGKGVLPEAETHVVIWTTTPWTIPANLGVAVNADFTYSLVDTGSRKLLLAEELVDDVMKRVGIDHYERTATFKGADLEGVVCRHPFYDRESPVILGDHVTLDAGTGCVHTAPGHGAEDFELGKKYDLGVLCPVDEKGRFTREAPGFEGLFYDDANKRVTEKLEEVGALLKLTFITHQYPHDWRTKKPVIFRATEQWFASIDGFREAMLEAIKEVKWTPAWGEVRLANMVAERGDWCISRQRVWGVPLPIFYCRSCGHPYITDASIDKIANLFAAEGSNTWFERETEELLPEGAVCSECGHDSFRKETDTMDVWFDSGSSHAAVLEQREETDWPADLYLEGSDQYRGWFNSSLSTAVATKGTAPYRQVLSHGFTLDGEGRKMSKSLGNTIDPLKVMKTYGADILRLWVASVDYQADVRVSDDILKQIAEVYRKIRNTFRFLLGNLADFNPETDRVEVDRLNELDRYALTKLQRLTEKVIKGYDSYEFHAVYYQVHNYCTVFLSQFYLDVLKDRLYTLPKEDIRRRSSQTVMYETLLSLVKMLHPILPHTTEEVWKYVPGTDTESVQLTDFPRVEARYLDKELEEKWDVLTGVRDTVLKALEEARAEKVIGNSLGASVELYPSEKKFQLLHRVDNLAELFIVSHVRLFRPEDGPEGDTVEGDGLHVKVKPAEGEKCQRCWVISPAVGQNSRYPDLCDRCADTVQHHYSE</sequence>
<evidence type="ECO:0000259" key="12">
    <source>
        <dbReference type="Pfam" id="PF06827"/>
    </source>
</evidence>
<keyword evidence="7 10" id="KW-0030">Aminoacyl-tRNA synthetase</keyword>
<evidence type="ECO:0000256" key="3">
    <source>
        <dbReference type="ARBA" id="ARBA00022598"/>
    </source>
</evidence>
<evidence type="ECO:0000256" key="5">
    <source>
        <dbReference type="ARBA" id="ARBA00022840"/>
    </source>
</evidence>
<dbReference type="SUPFAM" id="SSF50677">
    <property type="entry name" value="ValRS/IleRS/LeuRS editing domain"/>
    <property type="match status" value="1"/>
</dbReference>
<keyword evidence="15" id="KW-1185">Reference proteome</keyword>
<dbReference type="InterPro" id="IPR050081">
    <property type="entry name" value="Ile-tRNA_ligase"/>
</dbReference>
<comment type="subcellular location">
    <subcellularLocation>
        <location evidence="10">Cytoplasm</location>
    </subcellularLocation>
</comment>
<feature type="domain" description="Aminoacyl-tRNA synthetase class Ia" evidence="11">
    <location>
        <begin position="29"/>
        <end position="637"/>
    </location>
</feature>
<feature type="short sequence motif" description="'HIGH' region" evidence="10">
    <location>
        <begin position="59"/>
        <end position="69"/>
    </location>
</feature>
<comment type="function">
    <text evidence="8 10">Catalyzes the attachment of isoleucine to tRNA(Ile). As IleRS can inadvertently accommodate and process structurally similar amino acids such as valine, to avoid such errors it has two additional distinct tRNA(Ile)-dependent editing activities. One activity is designated as 'pretransfer' editing and involves the hydrolysis of activated Val-AMP. The other activity is designated 'posttransfer' editing and involves deacylation of mischarged Val-tRNA(Ile).</text>
</comment>
<dbReference type="InterPro" id="IPR033708">
    <property type="entry name" value="Anticodon_Ile_BEm"/>
</dbReference>
<dbReference type="Proteomes" id="UP000244240">
    <property type="component" value="Unassembled WGS sequence"/>
</dbReference>
<keyword evidence="4 10" id="KW-0547">Nucleotide-binding</keyword>
<dbReference type="InterPro" id="IPR002301">
    <property type="entry name" value="Ile-tRNA-ligase"/>
</dbReference>
<evidence type="ECO:0000313" key="14">
    <source>
        <dbReference type="EMBL" id="PTX51944.1"/>
    </source>
</evidence>
<dbReference type="GO" id="GO:0000049">
    <property type="term" value="F:tRNA binding"/>
    <property type="evidence" value="ECO:0007669"/>
    <property type="project" value="InterPro"/>
</dbReference>
<dbReference type="Gene3D" id="3.90.740.10">
    <property type="entry name" value="Valyl/Leucyl/Isoleucyl-tRNA synthetase, editing domain"/>
    <property type="match status" value="1"/>
</dbReference>
<protein>
    <recommendedName>
        <fullName evidence="10">Isoleucine--tRNA ligase</fullName>
        <ecNumber evidence="10">6.1.1.5</ecNumber>
    </recommendedName>
    <alternativeName>
        <fullName evidence="10">Isoleucyl-tRNA synthetase</fullName>
        <shortName evidence="10">IleRS</shortName>
    </alternativeName>
</protein>
<dbReference type="GO" id="GO:0005524">
    <property type="term" value="F:ATP binding"/>
    <property type="evidence" value="ECO:0007669"/>
    <property type="project" value="UniProtKB-UniRule"/>
</dbReference>
<comment type="similarity">
    <text evidence="1 10">Belongs to the class-I aminoacyl-tRNA synthetase family. IleS type 1 subfamily.</text>
</comment>
<dbReference type="InterPro" id="IPR009080">
    <property type="entry name" value="tRNAsynth_Ia_anticodon-bd"/>
</dbReference>
<feature type="binding site" evidence="10">
    <location>
        <position position="912"/>
    </location>
    <ligand>
        <name>Zn(2+)</name>
        <dbReference type="ChEBI" id="CHEBI:29105"/>
    </ligand>
</feature>
<dbReference type="FunFam" id="3.40.50.620:FF:000152">
    <property type="entry name" value="Isoleucine--tRNA ligase"/>
    <property type="match status" value="1"/>
</dbReference>
<dbReference type="GO" id="GO:0005829">
    <property type="term" value="C:cytosol"/>
    <property type="evidence" value="ECO:0007669"/>
    <property type="project" value="TreeGrafter"/>
</dbReference>
<dbReference type="Pfam" id="PF06827">
    <property type="entry name" value="zf-FPG_IleRS"/>
    <property type="match status" value="1"/>
</dbReference>
<evidence type="ECO:0000256" key="10">
    <source>
        <dbReference type="HAMAP-Rule" id="MF_02002"/>
    </source>
</evidence>
<dbReference type="EC" id="6.1.1.5" evidence="10"/>
<comment type="domain">
    <text evidence="10">IleRS has two distinct active sites: one for aminoacylation and one for editing. The misactivated valine is translocated from the active site to the editing site, which sterically excludes the correctly activated isoleucine. The single editing site contains two valyl binding pockets, one specific for each substrate (Val-AMP or Val-tRNA(Ile)).</text>
</comment>
<dbReference type="FunFam" id="3.90.740.10:FF:000006">
    <property type="entry name" value="Isoleucine--tRNA ligase"/>
    <property type="match status" value="1"/>
</dbReference>
<keyword evidence="5 10" id="KW-0067">ATP-binding</keyword>
<evidence type="ECO:0000259" key="11">
    <source>
        <dbReference type="Pfam" id="PF00133"/>
    </source>
</evidence>
<comment type="caution">
    <text evidence="14">The sequence shown here is derived from an EMBL/GenBank/DDBJ whole genome shotgun (WGS) entry which is preliminary data.</text>
</comment>
<dbReference type="PANTHER" id="PTHR42765:SF1">
    <property type="entry name" value="ISOLEUCINE--TRNA LIGASE, MITOCHONDRIAL"/>
    <property type="match status" value="1"/>
</dbReference>
<dbReference type="Gene3D" id="3.40.50.620">
    <property type="entry name" value="HUPs"/>
    <property type="match status" value="2"/>
</dbReference>
<organism evidence="14 15">
    <name type="scientific">Melghirimyces profundicolus</name>
    <dbReference type="NCBI Taxonomy" id="1242148"/>
    <lineage>
        <taxon>Bacteria</taxon>
        <taxon>Bacillati</taxon>
        <taxon>Bacillota</taxon>
        <taxon>Bacilli</taxon>
        <taxon>Bacillales</taxon>
        <taxon>Thermoactinomycetaceae</taxon>
        <taxon>Melghirimyces</taxon>
    </lineage>
</organism>
<feature type="short sequence motif" description="'KMSKS' region" evidence="10">
    <location>
        <begin position="598"/>
        <end position="602"/>
    </location>
</feature>
<feature type="domain" description="Zinc finger FPG/IleRS-type" evidence="12">
    <location>
        <begin position="889"/>
        <end position="917"/>
    </location>
</feature>
<feature type="binding site" evidence="10">
    <location>
        <position position="557"/>
    </location>
    <ligand>
        <name>L-isoleucyl-5'-AMP</name>
        <dbReference type="ChEBI" id="CHEBI:178002"/>
    </ligand>
</feature>
<gene>
    <name evidence="10" type="primary">ileS</name>
    <name evidence="14" type="ORF">C8P63_13223</name>
</gene>
<dbReference type="InterPro" id="IPR009008">
    <property type="entry name" value="Val/Leu/Ile-tRNA-synth_edit"/>
</dbReference>
<evidence type="ECO:0000256" key="4">
    <source>
        <dbReference type="ARBA" id="ARBA00022741"/>
    </source>
</evidence>
<comment type="catalytic activity">
    <reaction evidence="9 10">
        <text>tRNA(Ile) + L-isoleucine + ATP = L-isoleucyl-tRNA(Ile) + AMP + diphosphate</text>
        <dbReference type="Rhea" id="RHEA:11060"/>
        <dbReference type="Rhea" id="RHEA-COMP:9666"/>
        <dbReference type="Rhea" id="RHEA-COMP:9695"/>
        <dbReference type="ChEBI" id="CHEBI:30616"/>
        <dbReference type="ChEBI" id="CHEBI:33019"/>
        <dbReference type="ChEBI" id="CHEBI:58045"/>
        <dbReference type="ChEBI" id="CHEBI:78442"/>
        <dbReference type="ChEBI" id="CHEBI:78528"/>
        <dbReference type="ChEBI" id="CHEBI:456215"/>
        <dbReference type="EC" id="6.1.1.5"/>
    </reaction>
</comment>
<dbReference type="InterPro" id="IPR014729">
    <property type="entry name" value="Rossmann-like_a/b/a_fold"/>
</dbReference>
<dbReference type="PANTHER" id="PTHR42765">
    <property type="entry name" value="SOLEUCYL-TRNA SYNTHETASE"/>
    <property type="match status" value="1"/>
</dbReference>
<evidence type="ECO:0000256" key="9">
    <source>
        <dbReference type="ARBA" id="ARBA00048359"/>
    </source>
</evidence>
<dbReference type="GO" id="GO:0002161">
    <property type="term" value="F:aminoacyl-tRNA deacylase activity"/>
    <property type="evidence" value="ECO:0007669"/>
    <property type="project" value="InterPro"/>
</dbReference>
<evidence type="ECO:0000259" key="13">
    <source>
        <dbReference type="Pfam" id="PF08264"/>
    </source>
</evidence>
<proteinExistence type="inferred from homology"/>
<dbReference type="InterPro" id="IPR010663">
    <property type="entry name" value="Znf_FPG/IleRS"/>
</dbReference>
<feature type="binding site" evidence="10">
    <location>
        <position position="892"/>
    </location>
    <ligand>
        <name>Zn(2+)</name>
        <dbReference type="ChEBI" id="CHEBI:29105"/>
    </ligand>
</feature>
<name>A0A2T6B7A7_9BACL</name>
<dbReference type="PROSITE" id="PS00178">
    <property type="entry name" value="AA_TRNA_LIGASE_I"/>
    <property type="match status" value="1"/>
</dbReference>
<dbReference type="SUPFAM" id="SSF52374">
    <property type="entry name" value="Nucleotidylyl transferase"/>
    <property type="match status" value="1"/>
</dbReference>
<feature type="domain" description="Methionyl/Valyl/Leucyl/Isoleucyl-tRNA synthetase anticodon-binding" evidence="13">
    <location>
        <begin position="681"/>
        <end position="835"/>
    </location>
</feature>
<keyword evidence="10" id="KW-0479">Metal-binding</keyword>
<dbReference type="HAMAP" id="MF_02002">
    <property type="entry name" value="Ile_tRNA_synth_type1"/>
    <property type="match status" value="1"/>
</dbReference>
<dbReference type="AlphaFoldDB" id="A0A2T6B7A7"/>
<comment type="cofactor">
    <cofactor evidence="10">
        <name>Zn(2+)</name>
        <dbReference type="ChEBI" id="CHEBI:29105"/>
    </cofactor>
    <text evidence="10">Binds 1 zinc ion per subunit.</text>
</comment>
<evidence type="ECO:0000256" key="7">
    <source>
        <dbReference type="ARBA" id="ARBA00023146"/>
    </source>
</evidence>
<dbReference type="GO" id="GO:0008270">
    <property type="term" value="F:zinc ion binding"/>
    <property type="evidence" value="ECO:0007669"/>
    <property type="project" value="UniProtKB-UniRule"/>
</dbReference>
<dbReference type="Pfam" id="PF00133">
    <property type="entry name" value="tRNA-synt_1"/>
    <property type="match status" value="1"/>
</dbReference>
<dbReference type="FunFam" id="1.10.730.20:FF:000001">
    <property type="entry name" value="Isoleucine--tRNA ligase"/>
    <property type="match status" value="1"/>
</dbReference>
<dbReference type="CDD" id="cd07960">
    <property type="entry name" value="Anticodon_Ia_Ile_BEm"/>
    <property type="match status" value="1"/>
</dbReference>
<dbReference type="InterPro" id="IPR023585">
    <property type="entry name" value="Ile-tRNA-ligase_type1"/>
</dbReference>
<dbReference type="Pfam" id="PF08264">
    <property type="entry name" value="Anticodon_1"/>
    <property type="match status" value="1"/>
</dbReference>
<comment type="subunit">
    <text evidence="10">Monomer.</text>
</comment>
<evidence type="ECO:0000313" key="15">
    <source>
        <dbReference type="Proteomes" id="UP000244240"/>
    </source>
</evidence>
<dbReference type="Gene3D" id="1.10.10.830">
    <property type="entry name" value="Ile-tRNA synthetase CP2 domain-like"/>
    <property type="match status" value="1"/>
</dbReference>
<reference evidence="14 15" key="1">
    <citation type="submission" date="2018-04" db="EMBL/GenBank/DDBJ databases">
        <title>Genomic Encyclopedia of Archaeal and Bacterial Type Strains, Phase II (KMG-II): from individual species to whole genera.</title>
        <authorList>
            <person name="Goeker M."/>
        </authorList>
    </citation>
    <scope>NUCLEOTIDE SEQUENCE [LARGE SCALE GENOMIC DNA]</scope>
    <source>
        <strain evidence="14 15">DSM 45787</strain>
    </source>
</reference>
<dbReference type="GO" id="GO:0006428">
    <property type="term" value="P:isoleucyl-tRNA aminoacylation"/>
    <property type="evidence" value="ECO:0007669"/>
    <property type="project" value="UniProtKB-UniRule"/>
</dbReference>
<dbReference type="SUPFAM" id="SSF47323">
    <property type="entry name" value="Anticodon-binding domain of a subclass of class I aminoacyl-tRNA synthetases"/>
    <property type="match status" value="1"/>
</dbReference>
<keyword evidence="2 10" id="KW-0963">Cytoplasm</keyword>
<keyword evidence="10" id="KW-0862">Zinc</keyword>
<keyword evidence="6 10" id="KW-0648">Protein biosynthesis</keyword>
<feature type="binding site" evidence="10">
    <location>
        <position position="915"/>
    </location>
    <ligand>
        <name>Zn(2+)</name>
        <dbReference type="ChEBI" id="CHEBI:29105"/>
    </ligand>
</feature>
<feature type="binding site" evidence="10">
    <location>
        <position position="601"/>
    </location>
    <ligand>
        <name>ATP</name>
        <dbReference type="ChEBI" id="CHEBI:30616"/>
    </ligand>
</feature>
<evidence type="ECO:0000256" key="1">
    <source>
        <dbReference type="ARBA" id="ARBA00006887"/>
    </source>
</evidence>
<dbReference type="NCBIfam" id="TIGR00392">
    <property type="entry name" value="ileS"/>
    <property type="match status" value="1"/>
</dbReference>
<dbReference type="GO" id="GO:0004822">
    <property type="term" value="F:isoleucine-tRNA ligase activity"/>
    <property type="evidence" value="ECO:0007669"/>
    <property type="project" value="UniProtKB-UniRule"/>
</dbReference>
<dbReference type="CDD" id="cd00818">
    <property type="entry name" value="IleRS_core"/>
    <property type="match status" value="1"/>
</dbReference>
<accession>A0A2T6B7A7</accession>